<proteinExistence type="predicted"/>
<feature type="compositionally biased region" description="Polar residues" evidence="4">
    <location>
        <begin position="354"/>
        <end position="368"/>
    </location>
</feature>
<comment type="subcellular location">
    <subcellularLocation>
        <location evidence="1">Nucleus</location>
    </subcellularLocation>
</comment>
<evidence type="ECO:0000313" key="6">
    <source>
        <dbReference type="EMBL" id="KAE8245712.1"/>
    </source>
</evidence>
<keyword evidence="3" id="KW-0175">Coiled coil</keyword>
<dbReference type="GO" id="GO:0000445">
    <property type="term" value="C:THO complex part of transcription export complex"/>
    <property type="evidence" value="ECO:0007669"/>
    <property type="project" value="InterPro"/>
</dbReference>
<evidence type="ECO:0000313" key="7">
    <source>
        <dbReference type="Proteomes" id="UP000077671"/>
    </source>
</evidence>
<dbReference type="GO" id="GO:0006397">
    <property type="term" value="P:mRNA processing"/>
    <property type="evidence" value="ECO:0007669"/>
    <property type="project" value="InterPro"/>
</dbReference>
<evidence type="ECO:0000313" key="5">
    <source>
        <dbReference type="EMBL" id="CAD6924291.1"/>
    </source>
</evidence>
<dbReference type="Pfam" id="PF05615">
    <property type="entry name" value="THOC7"/>
    <property type="match status" value="1"/>
</dbReference>
<evidence type="ECO:0000256" key="1">
    <source>
        <dbReference type="ARBA" id="ARBA00004123"/>
    </source>
</evidence>
<reference evidence="6" key="1">
    <citation type="submission" date="2016-04" db="EMBL/GenBank/DDBJ databases">
        <authorList>
            <person name="Nguyen H.D."/>
            <person name="Kesanakurti P."/>
            <person name="Cullis J."/>
            <person name="Levesque C.A."/>
            <person name="Hambleton S."/>
        </authorList>
    </citation>
    <scope>NUCLEOTIDE SEQUENCE</scope>
    <source>
        <strain evidence="6">DAOMC 238032</strain>
    </source>
</reference>
<feature type="compositionally biased region" description="Basic residues" evidence="4">
    <location>
        <begin position="464"/>
        <end position="473"/>
    </location>
</feature>
<accession>A0A177TRY8</accession>
<keyword evidence="8" id="KW-1185">Reference proteome</keyword>
<feature type="compositionally biased region" description="Acidic residues" evidence="4">
    <location>
        <begin position="438"/>
        <end position="453"/>
    </location>
</feature>
<dbReference type="Proteomes" id="UP000836402">
    <property type="component" value="Unassembled WGS sequence"/>
</dbReference>
<evidence type="ECO:0000256" key="3">
    <source>
        <dbReference type="SAM" id="Coils"/>
    </source>
</evidence>
<keyword evidence="2" id="KW-0539">Nucleus</keyword>
<feature type="coiled-coil region" evidence="3">
    <location>
        <begin position="110"/>
        <end position="177"/>
    </location>
</feature>
<evidence type="ECO:0000256" key="4">
    <source>
        <dbReference type="SAM" id="MobiDB-lite"/>
    </source>
</evidence>
<reference evidence="6" key="2">
    <citation type="journal article" date="2019" name="IMA Fungus">
        <title>Genome sequencing and comparison of five Tilletia species to identify candidate genes for the detection of regulated species infecting wheat.</title>
        <authorList>
            <person name="Nguyen H.D.T."/>
            <person name="Sultana T."/>
            <person name="Kesanakurti P."/>
            <person name="Hambleton S."/>
        </authorList>
    </citation>
    <scope>NUCLEOTIDE SEQUENCE</scope>
    <source>
        <strain evidence="6">DAOMC 238032</strain>
    </source>
</reference>
<comment type="caution">
    <text evidence="6">The sequence shown here is derived from an EMBL/GenBank/DDBJ whole genome shotgun (WGS) entry which is preliminary data.</text>
</comment>
<feature type="region of interest" description="Disordered" evidence="4">
    <location>
        <begin position="325"/>
        <end position="381"/>
    </location>
</feature>
<feature type="region of interest" description="Disordered" evidence="4">
    <location>
        <begin position="415"/>
        <end position="546"/>
    </location>
</feature>
<feature type="compositionally biased region" description="Basic and acidic residues" evidence="4">
    <location>
        <begin position="204"/>
        <end position="221"/>
    </location>
</feature>
<protein>
    <submittedName>
        <fullName evidence="6">Uncharacterized protein</fullName>
    </submittedName>
</protein>
<sequence>MSNALAPYAGQEQDALLRARLLTEDRQFRRISRKIIYLSAPELKDPSNDDTRSSSPENLGPKLAAALTSVHLELSTFAHTAKRQAFLASTSLPAQRRAYESQSAALDAQIAQRQTAIAQLRAELDFVKRERQNKLVYDDIARRINLLPTRAQLNDRLERLHRELASLRNEVQAYDELDETARARFRLEICEKLEGLQRDLGDEVGRRERSAVERAQERGEDVDAEVAALEAETDAAAAAAHADGEGEEREPGEVEEGEADTASGSPSHKRSRRTAGTAVKPSLRTSAAESTPLSQKRLIGSIRGDITPSRMSSPAPVAVAAAVVAASSTPSGSRKRARTEDEDDEDIILIQQDKGSTSSGTIKASSTSVQVKGSAAVKGKGKANNPIVITIEDDTASSLTSLEEGEHSDMEVVEVQMADAKGGNPSRDEAAEAHGAEIEGEEADDDADADAEGEVPSSSSNKRATGRTSKRRASGSGSTSKSRRRSTTKEKDASISTAAAGESTPTATTGGRKGRGSKAGGSGSGAGEASSPTTASAPPLRKRRRA</sequence>
<feature type="region of interest" description="Disordered" evidence="4">
    <location>
        <begin position="233"/>
        <end position="313"/>
    </location>
</feature>
<feature type="compositionally biased region" description="Polar residues" evidence="4">
    <location>
        <begin position="283"/>
        <end position="294"/>
    </location>
</feature>
<feature type="compositionally biased region" description="Basic and acidic residues" evidence="4">
    <location>
        <begin position="426"/>
        <end position="437"/>
    </location>
</feature>
<dbReference type="InterPro" id="IPR008501">
    <property type="entry name" value="THOC7/Mft1"/>
</dbReference>
<dbReference type="AlphaFoldDB" id="A0A177TRY8"/>
<feature type="compositionally biased region" description="Low complexity" evidence="4">
    <location>
        <begin position="527"/>
        <end position="539"/>
    </location>
</feature>
<feature type="region of interest" description="Disordered" evidence="4">
    <location>
        <begin position="204"/>
        <end position="223"/>
    </location>
</feature>
<evidence type="ECO:0000313" key="8">
    <source>
        <dbReference type="Proteomes" id="UP000836402"/>
    </source>
</evidence>
<feature type="compositionally biased region" description="Acidic residues" evidence="4">
    <location>
        <begin position="245"/>
        <end position="259"/>
    </location>
</feature>
<name>A0A177TRY8_9BASI</name>
<gene>
    <name evidence="6" type="ORF">A4X03_0g7442</name>
    <name evidence="5" type="ORF">JKIAZH3_G4810</name>
</gene>
<dbReference type="EMBL" id="CAJHJG010002871">
    <property type="protein sequence ID" value="CAD6924291.1"/>
    <property type="molecule type" value="Genomic_DNA"/>
</dbReference>
<evidence type="ECO:0000256" key="2">
    <source>
        <dbReference type="ARBA" id="ARBA00023242"/>
    </source>
</evidence>
<organism evidence="6 7">
    <name type="scientific">Tilletia caries</name>
    <name type="common">wheat bunt fungus</name>
    <dbReference type="NCBI Taxonomy" id="13290"/>
    <lineage>
        <taxon>Eukaryota</taxon>
        <taxon>Fungi</taxon>
        <taxon>Dikarya</taxon>
        <taxon>Basidiomycota</taxon>
        <taxon>Ustilaginomycotina</taxon>
        <taxon>Exobasidiomycetes</taxon>
        <taxon>Tilletiales</taxon>
        <taxon>Tilletiaceae</taxon>
        <taxon>Tilletia</taxon>
    </lineage>
</organism>
<feature type="compositionally biased region" description="Low complexity" evidence="4">
    <location>
        <begin position="369"/>
        <end position="378"/>
    </location>
</feature>
<reference evidence="5" key="3">
    <citation type="submission" date="2020-10" db="EMBL/GenBank/DDBJ databases">
        <authorList>
            <person name="Sedaghatjoo S."/>
        </authorList>
    </citation>
    <scope>NUCLEOTIDE SEQUENCE</scope>
    <source>
        <strain evidence="5">AZH3</strain>
    </source>
</reference>
<dbReference type="Proteomes" id="UP000077671">
    <property type="component" value="Unassembled WGS sequence"/>
</dbReference>
<feature type="compositionally biased region" description="Gly residues" evidence="4">
    <location>
        <begin position="517"/>
        <end position="526"/>
    </location>
</feature>
<dbReference type="EMBL" id="LWDD02001763">
    <property type="protein sequence ID" value="KAE8245712.1"/>
    <property type="molecule type" value="Genomic_DNA"/>
</dbReference>